<dbReference type="GO" id="GO:0004632">
    <property type="term" value="F:phosphopantothenate--cysteine ligase activity"/>
    <property type="evidence" value="ECO:0007669"/>
    <property type="project" value="UniProtKB-UniRule"/>
</dbReference>
<feature type="active site" description="Proton donor" evidence="3">
    <location>
        <position position="159"/>
    </location>
</feature>
<dbReference type="Gene3D" id="3.40.50.10300">
    <property type="entry name" value="CoaB-like"/>
    <property type="match status" value="1"/>
</dbReference>
<evidence type="ECO:0000256" key="3">
    <source>
        <dbReference type="HAMAP-Rule" id="MF_02225"/>
    </source>
</evidence>
<accession>A0A450S2P7</accession>
<comment type="caution">
    <text evidence="3">Lacks conserved residue(s) required for the propagation of feature annotation.</text>
</comment>
<feature type="binding site" evidence="3">
    <location>
        <position position="337"/>
    </location>
    <ligand>
        <name>CTP</name>
        <dbReference type="ChEBI" id="CHEBI:37563"/>
    </ligand>
</feature>
<dbReference type="AlphaFoldDB" id="A0A450S2P7"/>
<evidence type="ECO:0000313" key="7">
    <source>
        <dbReference type="EMBL" id="VFJ45931.1"/>
    </source>
</evidence>
<evidence type="ECO:0000259" key="5">
    <source>
        <dbReference type="Pfam" id="PF02441"/>
    </source>
</evidence>
<comment type="cofactor">
    <cofactor evidence="3">
        <name>Mg(2+)</name>
        <dbReference type="ChEBI" id="CHEBI:18420"/>
    </cofactor>
</comment>
<dbReference type="EC" id="6.3.2.5" evidence="3"/>
<keyword evidence="3" id="KW-0479">Metal-binding</keyword>
<dbReference type="SUPFAM" id="SSF52507">
    <property type="entry name" value="Homo-oligomeric flavin-containing Cys decarboxylases, HFCD"/>
    <property type="match status" value="1"/>
</dbReference>
<dbReference type="NCBIfam" id="TIGR00521">
    <property type="entry name" value="coaBC_dfp"/>
    <property type="match status" value="1"/>
</dbReference>
<comment type="catalytic activity">
    <reaction evidence="3 4">
        <text>(R)-4'-phosphopantothenate + L-cysteine + CTP = N-[(R)-4-phosphopantothenoyl]-L-cysteine + CMP + diphosphate + H(+)</text>
        <dbReference type="Rhea" id="RHEA:19397"/>
        <dbReference type="ChEBI" id="CHEBI:10986"/>
        <dbReference type="ChEBI" id="CHEBI:15378"/>
        <dbReference type="ChEBI" id="CHEBI:33019"/>
        <dbReference type="ChEBI" id="CHEBI:35235"/>
        <dbReference type="ChEBI" id="CHEBI:37563"/>
        <dbReference type="ChEBI" id="CHEBI:59458"/>
        <dbReference type="ChEBI" id="CHEBI:60377"/>
        <dbReference type="EC" id="6.3.2.5"/>
    </reaction>
</comment>
<dbReference type="Gene3D" id="3.40.50.1950">
    <property type="entry name" value="Flavin prenyltransferase-like"/>
    <property type="match status" value="1"/>
</dbReference>
<dbReference type="PANTHER" id="PTHR14359">
    <property type="entry name" value="HOMO-OLIGOMERIC FLAVIN CONTAINING CYS DECARBOXYLASE FAMILY"/>
    <property type="match status" value="1"/>
</dbReference>
<evidence type="ECO:0000259" key="6">
    <source>
        <dbReference type="Pfam" id="PF04127"/>
    </source>
</evidence>
<feature type="binding site" evidence="3">
    <location>
        <position position="289"/>
    </location>
    <ligand>
        <name>CTP</name>
        <dbReference type="ChEBI" id="CHEBI:37563"/>
    </ligand>
</feature>
<comment type="similarity">
    <text evidence="3 4">In the C-terminal section; belongs to the PPC synthetase family.</text>
</comment>
<keyword evidence="2 3" id="KW-0456">Lyase</keyword>
<comment type="cofactor">
    <cofactor evidence="3">
        <name>FMN</name>
        <dbReference type="ChEBI" id="CHEBI:58210"/>
    </cofactor>
    <text evidence="3">Binds 1 FMN per subunit.</text>
</comment>
<name>A0A450S2P7_9GAMM</name>
<evidence type="ECO:0000256" key="4">
    <source>
        <dbReference type="RuleBase" id="RU364078"/>
    </source>
</evidence>
<dbReference type="GO" id="GO:0046872">
    <property type="term" value="F:metal ion binding"/>
    <property type="evidence" value="ECO:0007669"/>
    <property type="project" value="UniProtKB-KW"/>
</dbReference>
<dbReference type="Pfam" id="PF04127">
    <property type="entry name" value="DFP"/>
    <property type="match status" value="1"/>
</dbReference>
<feature type="region of interest" description="Phosphopantothenate--cysteine ligase" evidence="3">
    <location>
        <begin position="191"/>
        <end position="416"/>
    </location>
</feature>
<keyword evidence="3 4" id="KW-0288">FMN</keyword>
<dbReference type="InterPro" id="IPR036551">
    <property type="entry name" value="Flavin_trans-like"/>
</dbReference>
<dbReference type="GO" id="GO:0015941">
    <property type="term" value="P:pantothenate catabolic process"/>
    <property type="evidence" value="ECO:0007669"/>
    <property type="project" value="InterPro"/>
</dbReference>
<sequence length="416" mass="44099">MNPLAEKHIVLGVTGGIAAYKSAELVRRLREWGTDVKVIMTRGAQRFITPLTFQALSGNAVHTDTFDEKTELAMGHIALARWADLVLIAPATADRMARIAHGLADDLLGAVCLATTAPIVLAPAMNRAMWQSPATRANAAKLGEYGVRLFGPGDGSQACGETGPGRMLEPADIALRVRGLFIEPILRGRSVLITAGPTHEAVDPVRFLTNASSGKMGHEIARAAVEAGASVTLVTGPVTLENPAGVHRVRVTSAREMQDAVMAHLAGKDIFIAAAAVSDYRPGHYTDRKQKKGDSGMSLALALNPDILACVTATPHPPFAVGFAAETHDLEQNAQGKLRRKSLDMIAANHVGGEEIGFQSDDNALTVYWEGGKTEIAKAGKWQVAHRLLALIAERALCKSPDCALKPGKNGRESGV</sequence>
<keyword evidence="3 4" id="KW-0436">Ligase</keyword>
<protein>
    <recommendedName>
        <fullName evidence="3">Coenzyme A biosynthesis bifunctional protein CoaBC</fullName>
    </recommendedName>
    <alternativeName>
        <fullName evidence="3">DNA/pantothenate metabolism flavoprotein</fullName>
    </alternativeName>
    <alternativeName>
        <fullName evidence="3">Phosphopantothenoylcysteine synthetase/decarboxylase</fullName>
        <shortName evidence="3">PPCS-PPCDC</shortName>
    </alternativeName>
    <domain>
        <recommendedName>
            <fullName evidence="3">Phosphopantothenoylcysteine decarboxylase</fullName>
            <shortName evidence="3">PPC decarboxylase</shortName>
            <shortName evidence="3">PPC-DC</shortName>
            <ecNumber evidence="3">4.1.1.36</ecNumber>
        </recommendedName>
        <alternativeName>
            <fullName evidence="3">CoaC</fullName>
        </alternativeName>
    </domain>
    <domain>
        <recommendedName>
            <fullName evidence="3">Phosphopantothenate--cysteine ligase</fullName>
            <ecNumber evidence="3">6.3.2.5</ecNumber>
        </recommendedName>
        <alternativeName>
            <fullName evidence="3">CoaB</fullName>
        </alternativeName>
        <alternativeName>
            <fullName evidence="3">Phosphopantothenoylcysteine synthetase</fullName>
            <shortName evidence="3">PPC synthetase</shortName>
            <shortName evidence="3">PPC-S</shortName>
        </alternativeName>
    </domain>
</protein>
<comment type="function">
    <text evidence="3">Catalyzes two sequential steps in the biosynthesis of coenzyme A. In the first step cysteine is conjugated to 4'-phosphopantothenate to form 4-phosphopantothenoylcysteine. In the second step the latter compound is decarboxylated to form 4'-phosphopantotheine.</text>
</comment>
<comment type="pathway">
    <text evidence="3 4">Cofactor biosynthesis; coenzyme A biosynthesis; CoA from (R)-pantothenate: step 2/5.</text>
</comment>
<organism evidence="7">
    <name type="scientific">Candidatus Kentrum sp. DK</name>
    <dbReference type="NCBI Taxonomy" id="2126562"/>
    <lineage>
        <taxon>Bacteria</taxon>
        <taxon>Pseudomonadati</taxon>
        <taxon>Pseudomonadota</taxon>
        <taxon>Gammaproteobacteria</taxon>
        <taxon>Candidatus Kentrum</taxon>
    </lineage>
</organism>
<comment type="pathway">
    <text evidence="3 4">Cofactor biosynthesis; coenzyme A biosynthesis; CoA from (R)-pantothenate: step 3/5.</text>
</comment>
<feature type="domain" description="DNA/pantothenate metabolism flavoprotein C-terminal" evidence="6">
    <location>
        <begin position="186"/>
        <end position="394"/>
    </location>
</feature>
<feature type="binding site" evidence="3">
    <location>
        <position position="279"/>
    </location>
    <ligand>
        <name>CTP</name>
        <dbReference type="ChEBI" id="CHEBI:37563"/>
    </ligand>
</feature>
<comment type="function">
    <text evidence="4">Catalyzes two steps in the biosynthesis of coenzyme A. In the first step cysteine is conjugated to 4'-phosphopantothenate to form 4-phosphopantothenoylcysteine, in the latter compound is decarboxylated to form 4'-phosphopantotheine.</text>
</comment>
<evidence type="ECO:0000256" key="1">
    <source>
        <dbReference type="ARBA" id="ARBA00022793"/>
    </source>
</evidence>
<dbReference type="EC" id="4.1.1.36" evidence="3"/>
<dbReference type="Pfam" id="PF02441">
    <property type="entry name" value="Flavoprotein"/>
    <property type="match status" value="1"/>
</dbReference>
<dbReference type="PANTHER" id="PTHR14359:SF6">
    <property type="entry name" value="PHOSPHOPANTOTHENOYLCYSTEINE DECARBOXYLASE"/>
    <property type="match status" value="1"/>
</dbReference>
<dbReference type="InterPro" id="IPR035929">
    <property type="entry name" value="CoaB-like_sf"/>
</dbReference>
<dbReference type="GO" id="GO:0010181">
    <property type="term" value="F:FMN binding"/>
    <property type="evidence" value="ECO:0007669"/>
    <property type="project" value="UniProtKB-UniRule"/>
</dbReference>
<dbReference type="GO" id="GO:0004633">
    <property type="term" value="F:phosphopantothenoylcysteine decarboxylase activity"/>
    <property type="evidence" value="ECO:0007669"/>
    <property type="project" value="UniProtKB-UniRule"/>
</dbReference>
<feature type="binding site" evidence="3">
    <location>
        <position position="323"/>
    </location>
    <ligand>
        <name>CTP</name>
        <dbReference type="ChEBI" id="CHEBI:37563"/>
    </ligand>
</feature>
<evidence type="ECO:0000256" key="2">
    <source>
        <dbReference type="ARBA" id="ARBA00023239"/>
    </source>
</evidence>
<dbReference type="SUPFAM" id="SSF102645">
    <property type="entry name" value="CoaB-like"/>
    <property type="match status" value="1"/>
</dbReference>
<proteinExistence type="inferred from homology"/>
<dbReference type="UniPathway" id="UPA00241">
    <property type="reaction ID" value="UER00353"/>
</dbReference>
<dbReference type="EMBL" id="CAADEY010000013">
    <property type="protein sequence ID" value="VFJ45931.1"/>
    <property type="molecule type" value="Genomic_DNA"/>
</dbReference>
<dbReference type="InterPro" id="IPR005252">
    <property type="entry name" value="CoaBC"/>
</dbReference>
<keyword evidence="3" id="KW-0511">Multifunctional enzyme</keyword>
<feature type="domain" description="Flavoprotein" evidence="5">
    <location>
        <begin position="7"/>
        <end position="178"/>
    </location>
</feature>
<dbReference type="InterPro" id="IPR007085">
    <property type="entry name" value="DNA/pantothenate-metab_flavo_C"/>
</dbReference>
<comment type="catalytic activity">
    <reaction evidence="3 4">
        <text>N-[(R)-4-phosphopantothenoyl]-L-cysteine + H(+) = (R)-4'-phosphopantetheine + CO2</text>
        <dbReference type="Rhea" id="RHEA:16793"/>
        <dbReference type="ChEBI" id="CHEBI:15378"/>
        <dbReference type="ChEBI" id="CHEBI:16526"/>
        <dbReference type="ChEBI" id="CHEBI:59458"/>
        <dbReference type="ChEBI" id="CHEBI:61723"/>
        <dbReference type="EC" id="4.1.1.36"/>
    </reaction>
</comment>
<gene>
    <name evidence="3" type="primary">coaBC</name>
    <name evidence="7" type="ORF">BECKDK2373C_GA0170839_101326</name>
</gene>
<dbReference type="HAMAP" id="MF_02225">
    <property type="entry name" value="CoaBC"/>
    <property type="match status" value="1"/>
</dbReference>
<dbReference type="InterPro" id="IPR003382">
    <property type="entry name" value="Flavoprotein"/>
</dbReference>
<keyword evidence="1 3" id="KW-0210">Decarboxylase</keyword>
<feature type="region of interest" description="Phosphopantothenoylcysteine decarboxylase" evidence="3">
    <location>
        <begin position="1"/>
        <end position="190"/>
    </location>
</feature>
<comment type="similarity">
    <text evidence="3 4">In the N-terminal section; belongs to the HFCD (homo-oligomeric flavin containing Cys decarboxylase) superfamily.</text>
</comment>
<keyword evidence="3" id="KW-0460">Magnesium</keyword>
<dbReference type="GO" id="GO:0071513">
    <property type="term" value="C:phosphopantothenoylcysteine decarboxylase complex"/>
    <property type="evidence" value="ECO:0007669"/>
    <property type="project" value="TreeGrafter"/>
</dbReference>
<keyword evidence="3 4" id="KW-0285">Flavoprotein</keyword>
<dbReference type="GO" id="GO:0015937">
    <property type="term" value="P:coenzyme A biosynthetic process"/>
    <property type="evidence" value="ECO:0007669"/>
    <property type="project" value="UniProtKB-UniRule"/>
</dbReference>
<reference evidence="7" key="1">
    <citation type="submission" date="2019-02" db="EMBL/GenBank/DDBJ databases">
        <authorList>
            <person name="Gruber-Vodicka R. H."/>
            <person name="Seah K. B. B."/>
        </authorList>
    </citation>
    <scope>NUCLEOTIDE SEQUENCE</scope>
    <source>
        <strain evidence="7">BECK_DK161</strain>
    </source>
</reference>
<feature type="binding site" evidence="3">
    <location>
        <begin position="305"/>
        <end position="308"/>
    </location>
    <ligand>
        <name>CTP</name>
        <dbReference type="ChEBI" id="CHEBI:37563"/>
    </ligand>
</feature>
<feature type="binding site" evidence="3">
    <location>
        <position position="341"/>
    </location>
    <ligand>
        <name>CTP</name>
        <dbReference type="ChEBI" id="CHEBI:37563"/>
    </ligand>
</feature>